<organism evidence="12 13">
    <name type="scientific">Lachancea dasiensis</name>
    <dbReference type="NCBI Taxonomy" id="1072105"/>
    <lineage>
        <taxon>Eukaryota</taxon>
        <taxon>Fungi</taxon>
        <taxon>Dikarya</taxon>
        <taxon>Ascomycota</taxon>
        <taxon>Saccharomycotina</taxon>
        <taxon>Saccharomycetes</taxon>
        <taxon>Saccharomycetales</taxon>
        <taxon>Saccharomycetaceae</taxon>
        <taxon>Lachancea</taxon>
    </lineage>
</organism>
<keyword evidence="13" id="KW-1185">Reference proteome</keyword>
<dbReference type="PANTHER" id="PTHR43381">
    <property type="entry name" value="TRANSLATION INITIATION FACTOR IF-2-RELATED"/>
    <property type="match status" value="1"/>
</dbReference>
<dbReference type="InterPro" id="IPR023115">
    <property type="entry name" value="TIF_IF2_dom3"/>
</dbReference>
<evidence type="ECO:0000259" key="11">
    <source>
        <dbReference type="PROSITE" id="PS51722"/>
    </source>
</evidence>
<dbReference type="PANTHER" id="PTHR43381:SF20">
    <property type="entry name" value="TRANSLATION INITIATION FACTOR IF-2, MITOCHONDRIAL"/>
    <property type="match status" value="1"/>
</dbReference>
<dbReference type="InterPro" id="IPR044145">
    <property type="entry name" value="IF2_II"/>
</dbReference>
<accession>A0A1G4K5F8</accession>
<dbReference type="CDD" id="cd01887">
    <property type="entry name" value="IF2_eIF5B"/>
    <property type="match status" value="1"/>
</dbReference>
<feature type="domain" description="Tr-type G" evidence="11">
    <location>
        <begin position="142"/>
        <end position="319"/>
    </location>
</feature>
<name>A0A1G4K5F8_9SACH</name>
<sequence>MLSRFALTPRSSIRLSKVSYLASYAGSTSVFANLAAERPYAKKASGKKRKDDALKELKFEIPNYTSVNNLSNLINVKIGTLIRDLTKMGFSNVTNNYILSREYVELILMSYNYKLDNQGPTLTPDNVYDELKSPINPKNLSRRPPIVTIMGHVDHGKTTILDFLRNSSVVSQEHGGITQHIGAFQVEAPLSKRKITFLDTPGHAAFLKMRERGANVTDIVVLVVSVEDSIMPQTLEALKHARNSGNQMIVAITKIDRFSNPKQRADAIEKVNMDLISNEVPTERIGGDVQVVPISARTGENMDLLEETIVLLSDIMDLKAESGNKAVTEGYVIESEVKKSIGNVSTILVTKGDLVKGSVLICGNTYCKVRSMSDEQGVNVIKAVPGSPVEVTGWKDLPAAGDEVVQVKSEAIAKKFVAKKLAVIQAAKEAESVEKMNDERQREVYLKEKKEDVDDGRDEIEANHVHAGPKKINFIVKADVSGSVEAIVESISSLGNSEVICNVVSATAGVPNENDMKMARITDSKILCFNLGSLPSDITNNRDKIAVEQFNVIYKLIEYVTETLTNNLTPIFETKQVAQIDIRDIFNFTAKKKIIKIAGCRVTNGQVARNSMVKIIRGPNEDIIFDGHIATLKQGKEDAPLVKKNSECGITFENGFEGYEPGDRVVVYERIQVPRYL</sequence>
<dbReference type="Proteomes" id="UP000190274">
    <property type="component" value="Chromosome H"/>
</dbReference>
<dbReference type="InterPro" id="IPR027417">
    <property type="entry name" value="P-loop_NTPase"/>
</dbReference>
<dbReference type="GO" id="GO:0005525">
    <property type="term" value="F:GTP binding"/>
    <property type="evidence" value="ECO:0007669"/>
    <property type="project" value="UniProtKB-KW"/>
</dbReference>
<dbReference type="FunFam" id="3.40.50.10050:FF:000001">
    <property type="entry name" value="Translation initiation factor IF-2"/>
    <property type="match status" value="1"/>
</dbReference>
<evidence type="ECO:0000256" key="7">
    <source>
        <dbReference type="ARBA" id="ARBA00023128"/>
    </source>
</evidence>
<dbReference type="GO" id="GO:0032543">
    <property type="term" value="P:mitochondrial translation"/>
    <property type="evidence" value="ECO:0007669"/>
    <property type="project" value="EnsemblFungi"/>
</dbReference>
<dbReference type="OrthoDB" id="361630at2759"/>
<reference evidence="12 13" key="1">
    <citation type="submission" date="2016-03" db="EMBL/GenBank/DDBJ databases">
        <authorList>
            <person name="Devillers H."/>
        </authorList>
    </citation>
    <scope>NUCLEOTIDE SEQUENCE [LARGE SCALE GENOMIC DNA]</scope>
    <source>
        <strain evidence="12">CBS 10888</strain>
    </source>
</reference>
<dbReference type="NCBIfam" id="TIGR00487">
    <property type="entry name" value="IF-2"/>
    <property type="match status" value="1"/>
</dbReference>
<dbReference type="Pfam" id="PF00009">
    <property type="entry name" value="GTP_EFTU"/>
    <property type="match status" value="1"/>
</dbReference>
<evidence type="ECO:0000256" key="3">
    <source>
        <dbReference type="ARBA" id="ARBA00022540"/>
    </source>
</evidence>
<dbReference type="GO" id="GO:0000049">
    <property type="term" value="F:tRNA binding"/>
    <property type="evidence" value="ECO:0007669"/>
    <property type="project" value="EnsemblFungi"/>
</dbReference>
<keyword evidence="8" id="KW-0342">GTP-binding</keyword>
<dbReference type="Pfam" id="PF04760">
    <property type="entry name" value="IF2_N"/>
    <property type="match status" value="1"/>
</dbReference>
<dbReference type="SUPFAM" id="SSF52540">
    <property type="entry name" value="P-loop containing nucleoside triphosphate hydrolases"/>
    <property type="match status" value="1"/>
</dbReference>
<dbReference type="FunFam" id="3.40.50.300:FF:000019">
    <property type="entry name" value="Translation initiation factor IF-2"/>
    <property type="match status" value="1"/>
</dbReference>
<evidence type="ECO:0000256" key="6">
    <source>
        <dbReference type="ARBA" id="ARBA00022946"/>
    </source>
</evidence>
<dbReference type="InterPro" id="IPR009000">
    <property type="entry name" value="Transl_B-barrel_sf"/>
</dbReference>
<dbReference type="STRING" id="1266660.A0A1G4K5F8"/>
<comment type="function">
    <text evidence="9">One of the essential components for the initiation of protein synthesis. Protects formylmethionyl-tRNA from spontaneous hydrolysis and promotes its binding to the 30S ribosomal subunits. Also involved in the hydrolysis of GTP during the formation of the 70S ribosomal complex.</text>
</comment>
<dbReference type="InterPro" id="IPR036925">
    <property type="entry name" value="TIF_IF2_dom3_sf"/>
</dbReference>
<dbReference type="Gene3D" id="3.40.50.300">
    <property type="entry name" value="P-loop containing nucleotide triphosphate hydrolases"/>
    <property type="match status" value="1"/>
</dbReference>
<protein>
    <recommendedName>
        <fullName evidence="10">Translation initiation factor IF-2, mitochondrial</fullName>
    </recommendedName>
</protein>
<dbReference type="InterPro" id="IPR000178">
    <property type="entry name" value="TF_IF2_bacterial-like"/>
</dbReference>
<dbReference type="GO" id="GO:0003924">
    <property type="term" value="F:GTPase activity"/>
    <property type="evidence" value="ECO:0007669"/>
    <property type="project" value="EnsemblFungi"/>
</dbReference>
<dbReference type="InterPro" id="IPR006847">
    <property type="entry name" value="IF2_N"/>
</dbReference>
<keyword evidence="4" id="KW-0547">Nucleotide-binding</keyword>
<dbReference type="InterPro" id="IPR053905">
    <property type="entry name" value="EF-G-like_DII"/>
</dbReference>
<dbReference type="InterPro" id="IPR015760">
    <property type="entry name" value="TIF_IF2"/>
</dbReference>
<dbReference type="InterPro" id="IPR000795">
    <property type="entry name" value="T_Tr_GTP-bd_dom"/>
</dbReference>
<evidence type="ECO:0000256" key="5">
    <source>
        <dbReference type="ARBA" id="ARBA00022917"/>
    </source>
</evidence>
<comment type="subcellular location">
    <subcellularLocation>
        <location evidence="1">Mitochondrion</location>
    </subcellularLocation>
</comment>
<dbReference type="NCBIfam" id="TIGR00231">
    <property type="entry name" value="small_GTP"/>
    <property type="match status" value="1"/>
</dbReference>
<dbReference type="AlphaFoldDB" id="A0A1G4K5F8"/>
<dbReference type="PROSITE" id="PS51722">
    <property type="entry name" value="G_TR_2"/>
    <property type="match status" value="1"/>
</dbReference>
<evidence type="ECO:0000256" key="1">
    <source>
        <dbReference type="ARBA" id="ARBA00004173"/>
    </source>
</evidence>
<evidence type="ECO:0000313" key="12">
    <source>
        <dbReference type="EMBL" id="SCU99055.1"/>
    </source>
</evidence>
<evidence type="ECO:0000256" key="8">
    <source>
        <dbReference type="ARBA" id="ARBA00023134"/>
    </source>
</evidence>
<dbReference type="CDD" id="cd03702">
    <property type="entry name" value="IF2_mtIF2_II"/>
    <property type="match status" value="1"/>
</dbReference>
<gene>
    <name evidence="12" type="ORF">LADA_0H17282G</name>
</gene>
<dbReference type="CDD" id="cd03692">
    <property type="entry name" value="mtIF2_IVc"/>
    <property type="match status" value="1"/>
</dbReference>
<dbReference type="Gene3D" id="2.40.30.10">
    <property type="entry name" value="Translation factors"/>
    <property type="match status" value="2"/>
</dbReference>
<dbReference type="Pfam" id="PF22042">
    <property type="entry name" value="EF-G_D2"/>
    <property type="match status" value="1"/>
</dbReference>
<evidence type="ECO:0000313" key="13">
    <source>
        <dbReference type="Proteomes" id="UP000190274"/>
    </source>
</evidence>
<keyword evidence="3" id="KW-0396">Initiation factor</keyword>
<keyword evidence="7" id="KW-0496">Mitochondrion</keyword>
<keyword evidence="6" id="KW-0809">Transit peptide</keyword>
<dbReference type="EMBL" id="LT598461">
    <property type="protein sequence ID" value="SCU99055.1"/>
    <property type="molecule type" value="Genomic_DNA"/>
</dbReference>
<evidence type="ECO:0000256" key="10">
    <source>
        <dbReference type="ARBA" id="ARBA00044200"/>
    </source>
</evidence>
<dbReference type="SUPFAM" id="SSF50447">
    <property type="entry name" value="Translation proteins"/>
    <property type="match status" value="2"/>
</dbReference>
<dbReference type="InterPro" id="IPR005225">
    <property type="entry name" value="Small_GTP-bd"/>
</dbReference>
<dbReference type="SUPFAM" id="SSF52156">
    <property type="entry name" value="Initiation factor IF2/eIF5b, domain 3"/>
    <property type="match status" value="1"/>
</dbReference>
<evidence type="ECO:0000256" key="2">
    <source>
        <dbReference type="ARBA" id="ARBA00007733"/>
    </source>
</evidence>
<evidence type="ECO:0000256" key="4">
    <source>
        <dbReference type="ARBA" id="ARBA00022741"/>
    </source>
</evidence>
<keyword evidence="5" id="KW-0648">Protein biosynthesis</keyword>
<comment type="similarity">
    <text evidence="2">Belongs to the TRAFAC class translation factor GTPase superfamily. Classic translation factor GTPase family. IF-2 subfamily.</text>
</comment>
<dbReference type="GO" id="GO:0003743">
    <property type="term" value="F:translation initiation factor activity"/>
    <property type="evidence" value="ECO:0007669"/>
    <property type="project" value="UniProtKB-KW"/>
</dbReference>
<dbReference type="FunFam" id="2.40.30.10:FF:000008">
    <property type="entry name" value="Translation initiation factor IF-2"/>
    <property type="match status" value="1"/>
</dbReference>
<dbReference type="GO" id="GO:0005739">
    <property type="term" value="C:mitochondrion"/>
    <property type="evidence" value="ECO:0007669"/>
    <property type="project" value="UniProtKB-SubCell"/>
</dbReference>
<proteinExistence type="inferred from homology"/>
<dbReference type="Pfam" id="PF11987">
    <property type="entry name" value="IF-2"/>
    <property type="match status" value="1"/>
</dbReference>
<evidence type="ECO:0000256" key="9">
    <source>
        <dbReference type="ARBA" id="ARBA00025162"/>
    </source>
</evidence>
<dbReference type="Gene3D" id="3.40.50.10050">
    <property type="entry name" value="Translation initiation factor IF- 2, domain 3"/>
    <property type="match status" value="1"/>
</dbReference>